<evidence type="ECO:0000313" key="2">
    <source>
        <dbReference type="Proteomes" id="UP001187192"/>
    </source>
</evidence>
<dbReference type="EMBL" id="BTGU01000019">
    <property type="protein sequence ID" value="GMN44705.1"/>
    <property type="molecule type" value="Genomic_DNA"/>
</dbReference>
<dbReference type="Proteomes" id="UP001187192">
    <property type="component" value="Unassembled WGS sequence"/>
</dbReference>
<organism evidence="1 2">
    <name type="scientific">Ficus carica</name>
    <name type="common">Common fig</name>
    <dbReference type="NCBI Taxonomy" id="3494"/>
    <lineage>
        <taxon>Eukaryota</taxon>
        <taxon>Viridiplantae</taxon>
        <taxon>Streptophyta</taxon>
        <taxon>Embryophyta</taxon>
        <taxon>Tracheophyta</taxon>
        <taxon>Spermatophyta</taxon>
        <taxon>Magnoliopsida</taxon>
        <taxon>eudicotyledons</taxon>
        <taxon>Gunneridae</taxon>
        <taxon>Pentapetalae</taxon>
        <taxon>rosids</taxon>
        <taxon>fabids</taxon>
        <taxon>Rosales</taxon>
        <taxon>Moraceae</taxon>
        <taxon>Ficeae</taxon>
        <taxon>Ficus</taxon>
    </lineage>
</organism>
<accession>A0AA88A2V5</accession>
<evidence type="ECO:0000313" key="1">
    <source>
        <dbReference type="EMBL" id="GMN44705.1"/>
    </source>
</evidence>
<proteinExistence type="predicted"/>
<gene>
    <name evidence="1" type="ORF">TIFTF001_013907</name>
</gene>
<sequence length="57" mass="6612">MYLKNVKEVVTFSTKRLHYRHDYCVDDYVFDNVAATCKLEGDGDDDDDPDYDYAPAV</sequence>
<dbReference type="AlphaFoldDB" id="A0AA88A2V5"/>
<protein>
    <submittedName>
        <fullName evidence="1">Uncharacterized protein</fullName>
    </submittedName>
</protein>
<keyword evidence="2" id="KW-1185">Reference proteome</keyword>
<reference evidence="1" key="1">
    <citation type="submission" date="2023-07" db="EMBL/GenBank/DDBJ databases">
        <title>draft genome sequence of fig (Ficus carica).</title>
        <authorList>
            <person name="Takahashi T."/>
            <person name="Nishimura K."/>
        </authorList>
    </citation>
    <scope>NUCLEOTIDE SEQUENCE</scope>
</reference>
<comment type="caution">
    <text evidence="1">The sequence shown here is derived from an EMBL/GenBank/DDBJ whole genome shotgun (WGS) entry which is preliminary data.</text>
</comment>
<name>A0AA88A2V5_FICCA</name>